<feature type="non-terminal residue" evidence="4">
    <location>
        <position position="216"/>
    </location>
</feature>
<evidence type="ECO:0000256" key="1">
    <source>
        <dbReference type="ARBA" id="ARBA00006484"/>
    </source>
</evidence>
<dbReference type="PRINTS" id="PR00081">
    <property type="entry name" value="GDHRDH"/>
</dbReference>
<dbReference type="AlphaFoldDB" id="A0AAD4XXR7"/>
<dbReference type="Pfam" id="PF13561">
    <property type="entry name" value="adh_short_C2"/>
    <property type="match status" value="1"/>
</dbReference>
<evidence type="ECO:0000256" key="3">
    <source>
        <dbReference type="ARBA" id="ARBA00023002"/>
    </source>
</evidence>
<dbReference type="PANTHER" id="PTHR43490:SF131">
    <property type="entry name" value="SALUTARIDINE REDUCTASE-LIKE ISOFORM X2"/>
    <property type="match status" value="1"/>
</dbReference>
<keyword evidence="2" id="KW-0521">NADP</keyword>
<proteinExistence type="inferred from homology"/>
<evidence type="ECO:0000313" key="5">
    <source>
        <dbReference type="Proteomes" id="UP001202328"/>
    </source>
</evidence>
<evidence type="ECO:0000256" key="2">
    <source>
        <dbReference type="ARBA" id="ARBA00022857"/>
    </source>
</evidence>
<comment type="caution">
    <text evidence="4">The sequence shown here is derived from an EMBL/GenBank/DDBJ whole genome shotgun (WGS) entry which is preliminary data.</text>
</comment>
<dbReference type="GO" id="GO:0016020">
    <property type="term" value="C:membrane"/>
    <property type="evidence" value="ECO:0007669"/>
    <property type="project" value="TreeGrafter"/>
</dbReference>
<dbReference type="EMBL" id="JAJJMB010001133">
    <property type="protein sequence ID" value="KAI3958539.1"/>
    <property type="molecule type" value="Genomic_DNA"/>
</dbReference>
<comment type="similarity">
    <text evidence="1">Belongs to the short-chain dehydrogenases/reductases (SDR) family.</text>
</comment>
<gene>
    <name evidence="4" type="ORF">MKW98_028603</name>
</gene>
<dbReference type="PANTHER" id="PTHR43490">
    <property type="entry name" value="(+)-NEOMENTHOL DEHYDROGENASE"/>
    <property type="match status" value="1"/>
</dbReference>
<dbReference type="SUPFAM" id="SSF51735">
    <property type="entry name" value="NAD(P)-binding Rossmann-fold domains"/>
    <property type="match status" value="1"/>
</dbReference>
<evidence type="ECO:0000313" key="4">
    <source>
        <dbReference type="EMBL" id="KAI3958539.1"/>
    </source>
</evidence>
<evidence type="ECO:0008006" key="6">
    <source>
        <dbReference type="Google" id="ProtNLM"/>
    </source>
</evidence>
<reference evidence="4" key="1">
    <citation type="submission" date="2022-04" db="EMBL/GenBank/DDBJ databases">
        <title>A functionally conserved STORR gene fusion in Papaver species that diverged 16.8 million years ago.</title>
        <authorList>
            <person name="Catania T."/>
        </authorList>
    </citation>
    <scope>NUCLEOTIDE SEQUENCE</scope>
    <source>
        <strain evidence="4">S-188037</strain>
    </source>
</reference>
<dbReference type="Gene3D" id="3.40.50.720">
    <property type="entry name" value="NAD(P)-binding Rossmann-like Domain"/>
    <property type="match status" value="1"/>
</dbReference>
<keyword evidence="5" id="KW-1185">Reference proteome</keyword>
<accession>A0AAD4XXR7</accession>
<sequence length="216" mass="24083">VNNAGINGFTIDADRFKALTSRIGKDTKELERIFEKPETKELATETYELAEECIKTNYYGVKSVTEALIPLLQLSDSPRIVNVSSSPACLKNISNETALEILGDVDELTEKRIDMVLHTLLKDFKENLIETKGWPTFGTAYIISKACLNAYSRILANFFAKFQVNCVCPNFVKTDMNHGIGIYTVEEGAKPAVTIALFPNDGPSGCFYDRFEVSEF</sequence>
<dbReference type="InterPro" id="IPR002347">
    <property type="entry name" value="SDR_fam"/>
</dbReference>
<dbReference type="InterPro" id="IPR036291">
    <property type="entry name" value="NAD(P)-bd_dom_sf"/>
</dbReference>
<dbReference type="GO" id="GO:0016491">
    <property type="term" value="F:oxidoreductase activity"/>
    <property type="evidence" value="ECO:0007669"/>
    <property type="project" value="UniProtKB-KW"/>
</dbReference>
<protein>
    <recommendedName>
        <fullName evidence="6">Salutaridine reductase</fullName>
    </recommendedName>
</protein>
<dbReference type="Proteomes" id="UP001202328">
    <property type="component" value="Unassembled WGS sequence"/>
</dbReference>
<organism evidence="4 5">
    <name type="scientific">Papaver atlanticum</name>
    <dbReference type="NCBI Taxonomy" id="357466"/>
    <lineage>
        <taxon>Eukaryota</taxon>
        <taxon>Viridiplantae</taxon>
        <taxon>Streptophyta</taxon>
        <taxon>Embryophyta</taxon>
        <taxon>Tracheophyta</taxon>
        <taxon>Spermatophyta</taxon>
        <taxon>Magnoliopsida</taxon>
        <taxon>Ranunculales</taxon>
        <taxon>Papaveraceae</taxon>
        <taxon>Papaveroideae</taxon>
        <taxon>Papaver</taxon>
    </lineage>
</organism>
<keyword evidence="3" id="KW-0560">Oxidoreductase</keyword>
<name>A0AAD4XXR7_9MAGN</name>